<dbReference type="GO" id="GO:0016491">
    <property type="term" value="F:oxidoreductase activity"/>
    <property type="evidence" value="ECO:0007669"/>
    <property type="project" value="InterPro"/>
</dbReference>
<accession>A0A3B6FG51</accession>
<keyword evidence="1" id="KW-0285">Flavoprotein</keyword>
<reference evidence="4" key="1">
    <citation type="submission" date="2018-08" db="EMBL/GenBank/DDBJ databases">
        <authorList>
            <person name="Rossello M."/>
        </authorList>
    </citation>
    <scope>NUCLEOTIDE SEQUENCE [LARGE SCALE GENOMIC DNA]</scope>
    <source>
        <strain evidence="4">cv. Chinese Spring</strain>
    </source>
</reference>
<dbReference type="STRING" id="4565.A0A3B6FG51"/>
<name>A0A3B6FG51_WHEAT</name>
<proteinExistence type="predicted"/>
<evidence type="ECO:0000259" key="3">
    <source>
        <dbReference type="Pfam" id="PF08031"/>
    </source>
</evidence>
<dbReference type="Gene3D" id="3.40.462.20">
    <property type="match status" value="1"/>
</dbReference>
<dbReference type="Pfam" id="PF08031">
    <property type="entry name" value="BBE"/>
    <property type="match status" value="1"/>
</dbReference>
<organism evidence="4">
    <name type="scientific">Triticum aestivum</name>
    <name type="common">Wheat</name>
    <dbReference type="NCBI Taxonomy" id="4565"/>
    <lineage>
        <taxon>Eukaryota</taxon>
        <taxon>Viridiplantae</taxon>
        <taxon>Streptophyta</taxon>
        <taxon>Embryophyta</taxon>
        <taxon>Tracheophyta</taxon>
        <taxon>Spermatophyta</taxon>
        <taxon>Magnoliopsida</taxon>
        <taxon>Liliopsida</taxon>
        <taxon>Poales</taxon>
        <taxon>Poaceae</taxon>
        <taxon>BOP clade</taxon>
        <taxon>Pooideae</taxon>
        <taxon>Triticodae</taxon>
        <taxon>Triticeae</taxon>
        <taxon>Triticinae</taxon>
        <taxon>Triticum</taxon>
    </lineage>
</organism>
<gene>
    <name evidence="4" type="primary">LOC123067271</name>
</gene>
<evidence type="ECO:0000256" key="2">
    <source>
        <dbReference type="ARBA" id="ARBA00022827"/>
    </source>
</evidence>
<sequence length="282" mass="32247">MRFQTYLAVPPKLTMFRVPRSIDEGAIDILTRWQDIAPALPEDLFIRVVVSKQVAEFQSMYLGTCDALLPLMRSHFPELRLNRTHCREMTWIQSVPYIYLDSTATVEDILNRTTSLDTFNKAKSDFVHRAIARDVWIKIFAWLAKPDAGLMIMDPYGGQIGSLPESAPPFPHRAGVLYNIQYMNFWSAATDGSAQTRWLKDFYAFMAPYVSKNPREAYVNYRDLDLGMNVVVGNVTSYTAAKVWGDKYYKGNFKRLAMAKGKVDPSDYFRNEQSIPPLVATK</sequence>
<dbReference type="PANTHER" id="PTHR32448">
    <property type="entry name" value="OS08G0158400 PROTEIN"/>
    <property type="match status" value="1"/>
</dbReference>
<dbReference type="GeneID" id="123067271"/>
<dbReference type="InterPro" id="IPR012951">
    <property type="entry name" value="BBE"/>
</dbReference>
<evidence type="ECO:0000256" key="1">
    <source>
        <dbReference type="ARBA" id="ARBA00022630"/>
    </source>
</evidence>
<reference evidence="4" key="2">
    <citation type="submission" date="2018-10" db="UniProtKB">
        <authorList>
            <consortium name="EnsemblPlants"/>
        </authorList>
    </citation>
    <scope>IDENTIFICATION</scope>
</reference>
<dbReference type="OrthoDB" id="666831at2759"/>
<keyword evidence="2" id="KW-0274">FAD</keyword>
<dbReference type="Proteomes" id="UP000019116">
    <property type="component" value="Chromosome 3B"/>
</dbReference>
<protein>
    <recommendedName>
        <fullName evidence="3">Berberine/berberine-like domain-containing protein</fullName>
    </recommendedName>
</protein>
<evidence type="ECO:0000313" key="4">
    <source>
        <dbReference type="EnsemblPlants" id="TraesCS3B02G070000.1.cds1"/>
    </source>
</evidence>
<dbReference type="GO" id="GO:0050660">
    <property type="term" value="F:flavin adenine dinucleotide binding"/>
    <property type="evidence" value="ECO:0007669"/>
    <property type="project" value="InterPro"/>
</dbReference>
<feature type="domain" description="Berberine/berberine-like" evidence="3">
    <location>
        <begin position="217"/>
        <end position="276"/>
    </location>
</feature>
<dbReference type="RefSeq" id="XP_044346079.1">
    <property type="nucleotide sequence ID" value="XM_044490144.1"/>
</dbReference>
<keyword evidence="5" id="KW-1185">Reference proteome</keyword>
<evidence type="ECO:0000313" key="5">
    <source>
        <dbReference type="Proteomes" id="UP000019116"/>
    </source>
</evidence>
<dbReference type="SMR" id="A0A3B6FG51"/>
<dbReference type="Gramene" id="TraesCS3B02G070000.1">
    <property type="protein sequence ID" value="TraesCS3B02G070000.1.cds1"/>
    <property type="gene ID" value="TraesCS3B02G070000"/>
</dbReference>
<dbReference type="EnsemblPlants" id="TraesCS3B02G070000.1">
    <property type="protein sequence ID" value="TraesCS3B02G070000.1.cds1"/>
    <property type="gene ID" value="TraesCS3B02G070000"/>
</dbReference>
<dbReference type="AlphaFoldDB" id="A0A3B6FG51"/>
<dbReference type="OMA" id="WDNANEN"/>
<dbReference type="Gramene" id="TraesSYM3B03G01581140.1">
    <property type="protein sequence ID" value="TraesSYM3B03G01581140.1.CDS1"/>
    <property type="gene ID" value="TraesSYM3B03G01581140"/>
</dbReference>
<dbReference type="Gramene" id="TraesCS3B03G0158700.1">
    <property type="protein sequence ID" value="TraesCS3B03G0158700.1.CDS1"/>
    <property type="gene ID" value="TraesCS3B03G0158700"/>
</dbReference>